<feature type="chain" id="PRO_5004916040" description="Nicotinic acid mononucleotide adenyltransferase" evidence="1">
    <location>
        <begin position="23"/>
        <end position="302"/>
    </location>
</feature>
<organism evidence="2 3">
    <name type="scientific">Nonlabens marinus S1-08</name>
    <dbReference type="NCBI Taxonomy" id="1454201"/>
    <lineage>
        <taxon>Bacteria</taxon>
        <taxon>Pseudomonadati</taxon>
        <taxon>Bacteroidota</taxon>
        <taxon>Flavobacteriia</taxon>
        <taxon>Flavobacteriales</taxon>
        <taxon>Flavobacteriaceae</taxon>
        <taxon>Nonlabens</taxon>
    </lineage>
</organism>
<proteinExistence type="predicted"/>
<protein>
    <recommendedName>
        <fullName evidence="4">Nicotinic acid mononucleotide adenyltransferase</fullName>
    </recommendedName>
</protein>
<reference evidence="2 3" key="1">
    <citation type="journal article" date="2014" name="Proc. Natl. Acad. Sci. U.S.A.">
        <title>Functional characterization of flavobacteria rhodopsins reveals a unique class of light-driven chloride pump in bacteria.</title>
        <authorList>
            <person name="Yoshizawa S."/>
            <person name="Kumagai Y."/>
            <person name="Kim H."/>
            <person name="Ogura Y."/>
            <person name="Hayashi T."/>
            <person name="Iwasaki W."/>
            <person name="DeLong E.F."/>
            <person name="Kogure K."/>
        </authorList>
    </citation>
    <scope>NUCLEOTIDE SEQUENCE [LARGE SCALE GENOMIC DNA]</scope>
    <source>
        <strain evidence="2 3">S1-08</strain>
    </source>
</reference>
<dbReference type="KEGG" id="nmf:NMS_0619"/>
<accession>W8VUI4</accession>
<evidence type="ECO:0000313" key="2">
    <source>
        <dbReference type="EMBL" id="BAO54628.1"/>
    </source>
</evidence>
<evidence type="ECO:0000313" key="3">
    <source>
        <dbReference type="Proteomes" id="UP000031760"/>
    </source>
</evidence>
<dbReference type="EMBL" id="AP014548">
    <property type="protein sequence ID" value="BAO54628.1"/>
    <property type="molecule type" value="Genomic_DNA"/>
</dbReference>
<dbReference type="OrthoDB" id="1150486at2"/>
<dbReference type="AlphaFoldDB" id="W8VUI4"/>
<feature type="signal peptide" evidence="1">
    <location>
        <begin position="1"/>
        <end position="22"/>
    </location>
</feature>
<evidence type="ECO:0000256" key="1">
    <source>
        <dbReference type="SAM" id="SignalP"/>
    </source>
</evidence>
<name>W8VUI4_9FLAO</name>
<keyword evidence="3" id="KW-1185">Reference proteome</keyword>
<gene>
    <name evidence="2" type="ORF">NMS_0619</name>
</gene>
<sequence>MKAITTLLGGLALAFTLNSCEADIIIGDPIADEPTLNQVLASSDLWYLDLNSSQGNLDIPFMTRAFTLSFDYGTLFANNNLVGLGRAGSGLGVDVGVYDTYADILTIDHDVDGVHEFQVFVRASDRLELRDTFTGTRYFVDGYSTSNFDYDKLFYNNIQYFLQEYRAWEKVYTSQEGAINEFDAENYLKFRPGSNADIFQSSNDGNGTGVNSLYWDYTGEYWVDDVSPGSLNKHLTLDYDFLGNDYFDLYVIDDQTIELFHNASGTTYEFKGRSSIQYKTTEVSKSRLLDVERARKNKNTSL</sequence>
<dbReference type="Proteomes" id="UP000031760">
    <property type="component" value="Chromosome"/>
</dbReference>
<keyword evidence="1" id="KW-0732">Signal</keyword>
<dbReference type="RefSeq" id="WP_041495334.1">
    <property type="nucleotide sequence ID" value="NZ_AP014548.1"/>
</dbReference>
<dbReference type="HOGENOM" id="CLU_908181_0_0_10"/>
<evidence type="ECO:0008006" key="4">
    <source>
        <dbReference type="Google" id="ProtNLM"/>
    </source>
</evidence>
<dbReference type="STRING" id="1454201.NMS_0619"/>